<accession>A0A402BDF1</accession>
<dbReference type="RefSeq" id="WP_126629656.1">
    <property type="nucleotide sequence ID" value="NZ_BIFT01000002.1"/>
</dbReference>
<proteinExistence type="predicted"/>
<gene>
    <name evidence="1" type="ORF">KDA_48680</name>
</gene>
<reference evidence="2" key="1">
    <citation type="submission" date="2018-12" db="EMBL/GenBank/DDBJ databases">
        <title>Tengunoibacter tsumagoiensis gen. nov., sp. nov., Dictyobacter kobayashii sp. nov., D. alpinus sp. nov., and D. joshuensis sp. nov. and description of Dictyobacteraceae fam. nov. within the order Ktedonobacterales isolated from Tengu-no-mugimeshi.</title>
        <authorList>
            <person name="Wang C.M."/>
            <person name="Zheng Y."/>
            <person name="Sakai Y."/>
            <person name="Toyoda A."/>
            <person name="Minakuchi Y."/>
            <person name="Abe K."/>
            <person name="Yokota A."/>
            <person name="Yabe S."/>
        </authorList>
    </citation>
    <scope>NUCLEOTIDE SEQUENCE [LARGE SCALE GENOMIC DNA]</scope>
    <source>
        <strain evidence="2">Uno16</strain>
    </source>
</reference>
<name>A0A402BDF1_9CHLR</name>
<dbReference type="Proteomes" id="UP000287171">
    <property type="component" value="Unassembled WGS sequence"/>
</dbReference>
<dbReference type="AlphaFoldDB" id="A0A402BDF1"/>
<dbReference type="EMBL" id="BIFT01000002">
    <property type="protein sequence ID" value="GCE29384.1"/>
    <property type="molecule type" value="Genomic_DNA"/>
</dbReference>
<organism evidence="1 2">
    <name type="scientific">Dictyobacter alpinus</name>
    <dbReference type="NCBI Taxonomy" id="2014873"/>
    <lineage>
        <taxon>Bacteria</taxon>
        <taxon>Bacillati</taxon>
        <taxon>Chloroflexota</taxon>
        <taxon>Ktedonobacteria</taxon>
        <taxon>Ktedonobacterales</taxon>
        <taxon>Dictyobacteraceae</taxon>
        <taxon>Dictyobacter</taxon>
    </lineage>
</organism>
<dbReference type="OrthoDB" id="9825284at2"/>
<evidence type="ECO:0000313" key="2">
    <source>
        <dbReference type="Proteomes" id="UP000287171"/>
    </source>
</evidence>
<comment type="caution">
    <text evidence="1">The sequence shown here is derived from an EMBL/GenBank/DDBJ whole genome shotgun (WGS) entry which is preliminary data.</text>
</comment>
<keyword evidence="2" id="KW-1185">Reference proteome</keyword>
<evidence type="ECO:0000313" key="1">
    <source>
        <dbReference type="EMBL" id="GCE29384.1"/>
    </source>
</evidence>
<sequence length="265" mass="30498">MTTSESDIVKLIRSAPINYALLKLIHHEVGNGLAVLSGYRHLLQKAISDQAREPFPPTQHVWQARNERALSYLRTMQDRERLLNNLLVQLRNLSSEATDKPLYLHFIRTDLVALIRLIIDTRALLCPNNVFQVYMPTQPLFIMCDPFWMQALFEHTIFNPRIVRHTDSVPTEIHLEPFQNSIGWEAKITFRFRSDLPKLKLKLESETAFEALIQQLEQGESEACAALNHKILHEHGGYLWSEQEGSISIALPLVEESSIVNVVRE</sequence>
<protein>
    <submittedName>
        <fullName evidence="1">Uncharacterized protein</fullName>
    </submittedName>
</protein>